<dbReference type="InterPro" id="IPR013187">
    <property type="entry name" value="F-box-assoc_dom_typ3"/>
</dbReference>
<dbReference type="EMBL" id="JAVXUP010001391">
    <property type="protein sequence ID" value="KAK3012247.1"/>
    <property type="molecule type" value="Genomic_DNA"/>
</dbReference>
<feature type="domain" description="F-box associated beta-propeller type 3" evidence="1">
    <location>
        <begin position="6"/>
        <end position="183"/>
    </location>
</feature>
<accession>A0AA88VQ58</accession>
<dbReference type="Proteomes" id="UP001188597">
    <property type="component" value="Unassembled WGS sequence"/>
</dbReference>
<reference evidence="2" key="1">
    <citation type="submission" date="2022-12" db="EMBL/GenBank/DDBJ databases">
        <title>Draft genome assemblies for two species of Escallonia (Escalloniales).</title>
        <authorList>
            <person name="Chanderbali A."/>
            <person name="Dervinis C."/>
            <person name="Anghel I."/>
            <person name="Soltis D."/>
            <person name="Soltis P."/>
            <person name="Zapata F."/>
        </authorList>
    </citation>
    <scope>NUCLEOTIDE SEQUENCE</scope>
    <source>
        <strain evidence="2">UCBG64.0493</strain>
        <tissue evidence="2">Leaf</tissue>
    </source>
</reference>
<evidence type="ECO:0000259" key="1">
    <source>
        <dbReference type="Pfam" id="PF08268"/>
    </source>
</evidence>
<dbReference type="AlphaFoldDB" id="A0AA88VQ58"/>
<evidence type="ECO:0000313" key="3">
    <source>
        <dbReference type="Proteomes" id="UP001188597"/>
    </source>
</evidence>
<name>A0AA88VQ58_9ASTE</name>
<comment type="caution">
    <text evidence="2">The sequence shown here is derived from an EMBL/GenBank/DDBJ whole genome shotgun (WGS) entry which is preliminary data.</text>
</comment>
<protein>
    <recommendedName>
        <fullName evidence="1">F-box associated beta-propeller type 3 domain-containing protein</fullName>
    </recommendedName>
</protein>
<sequence>MACYAYGTHAVMRYVYNPFTGNYRKLPKSRQLAQQKVMLGFGFHPRTNEYKVVKMVYYHAVCDGGRLSYSESEVQVFGLCSNTWRSIRKVPYCLELRSSEAPLLNGRLHWLTLPAPPDGWKIISFDLADEQFRELPKPACGLRFCFYPSTVLGGSLAAILRNSEIWVLKEYNVKESWTKEFCIGVFSRNSETQGPKQALHAKPPPVRFICLKKNGEMLLEYGGSKLVEIDLKQFSQQPILYVDEIYRLCRKFLQFSQITVEDMLMMHRMDLRLLYGVAYGQAWFGRWGYKFCRRSFGLDE</sequence>
<dbReference type="Pfam" id="PF08268">
    <property type="entry name" value="FBA_3"/>
    <property type="match status" value="1"/>
</dbReference>
<dbReference type="InterPro" id="IPR017451">
    <property type="entry name" value="F-box-assoc_interact_dom"/>
</dbReference>
<dbReference type="InterPro" id="IPR050796">
    <property type="entry name" value="SCF_F-box_component"/>
</dbReference>
<dbReference type="NCBIfam" id="TIGR01640">
    <property type="entry name" value="F_box_assoc_1"/>
    <property type="match status" value="1"/>
</dbReference>
<keyword evidence="3" id="KW-1185">Reference proteome</keyword>
<dbReference type="PANTHER" id="PTHR31672">
    <property type="entry name" value="BNACNNG10540D PROTEIN"/>
    <property type="match status" value="1"/>
</dbReference>
<evidence type="ECO:0000313" key="2">
    <source>
        <dbReference type="EMBL" id="KAK3012247.1"/>
    </source>
</evidence>
<gene>
    <name evidence="2" type="ORF">RJ639_011234</name>
</gene>
<organism evidence="2 3">
    <name type="scientific">Escallonia herrerae</name>
    <dbReference type="NCBI Taxonomy" id="1293975"/>
    <lineage>
        <taxon>Eukaryota</taxon>
        <taxon>Viridiplantae</taxon>
        <taxon>Streptophyta</taxon>
        <taxon>Embryophyta</taxon>
        <taxon>Tracheophyta</taxon>
        <taxon>Spermatophyta</taxon>
        <taxon>Magnoliopsida</taxon>
        <taxon>eudicotyledons</taxon>
        <taxon>Gunneridae</taxon>
        <taxon>Pentapetalae</taxon>
        <taxon>asterids</taxon>
        <taxon>campanulids</taxon>
        <taxon>Escalloniales</taxon>
        <taxon>Escalloniaceae</taxon>
        <taxon>Escallonia</taxon>
    </lineage>
</organism>
<dbReference type="PANTHER" id="PTHR31672:SF13">
    <property type="entry name" value="F-BOX PROTEIN CPR30-LIKE"/>
    <property type="match status" value="1"/>
</dbReference>
<proteinExistence type="predicted"/>